<name>A0A381U8L3_9ZZZZ</name>
<accession>A0A381U8L3</accession>
<dbReference type="SUPFAM" id="SSF54427">
    <property type="entry name" value="NTF2-like"/>
    <property type="match status" value="1"/>
</dbReference>
<gene>
    <name evidence="2" type="ORF">METZ01_LOCUS77424</name>
</gene>
<feature type="domain" description="DUF4440" evidence="1">
    <location>
        <begin position="48"/>
        <end position="140"/>
    </location>
</feature>
<dbReference type="Pfam" id="PF14534">
    <property type="entry name" value="DUF4440"/>
    <property type="match status" value="1"/>
</dbReference>
<proteinExistence type="predicted"/>
<evidence type="ECO:0000259" key="1">
    <source>
        <dbReference type="Pfam" id="PF14534"/>
    </source>
</evidence>
<organism evidence="2">
    <name type="scientific">marine metagenome</name>
    <dbReference type="NCBI Taxonomy" id="408172"/>
    <lineage>
        <taxon>unclassified sequences</taxon>
        <taxon>metagenomes</taxon>
        <taxon>ecological metagenomes</taxon>
    </lineage>
</organism>
<dbReference type="EMBL" id="UINC01005953">
    <property type="protein sequence ID" value="SVA24570.1"/>
    <property type="molecule type" value="Genomic_DNA"/>
</dbReference>
<dbReference type="InterPro" id="IPR032710">
    <property type="entry name" value="NTF2-like_dom_sf"/>
</dbReference>
<sequence>MSSVSKLKCLLVLAVAWPVSVLGHDLSVGEREVWAFIEQCQEAFKTESEKFHDCFHDDFLGWQYPDLVPRTARANREFTQVQFETGDTQVQDVRPVGIRVYGNFAVAHYYVQSIARDQNGQDVERRMRWTDVLLKEDGRWYWISDHGGEIQVVPQ</sequence>
<dbReference type="AlphaFoldDB" id="A0A381U8L3"/>
<protein>
    <recommendedName>
        <fullName evidence="1">DUF4440 domain-containing protein</fullName>
    </recommendedName>
</protein>
<reference evidence="2" key="1">
    <citation type="submission" date="2018-05" db="EMBL/GenBank/DDBJ databases">
        <authorList>
            <person name="Lanie J.A."/>
            <person name="Ng W.-L."/>
            <person name="Kazmierczak K.M."/>
            <person name="Andrzejewski T.M."/>
            <person name="Davidsen T.M."/>
            <person name="Wayne K.J."/>
            <person name="Tettelin H."/>
            <person name="Glass J.I."/>
            <person name="Rusch D."/>
            <person name="Podicherti R."/>
            <person name="Tsui H.-C.T."/>
            <person name="Winkler M.E."/>
        </authorList>
    </citation>
    <scope>NUCLEOTIDE SEQUENCE</scope>
</reference>
<evidence type="ECO:0000313" key="2">
    <source>
        <dbReference type="EMBL" id="SVA24570.1"/>
    </source>
</evidence>
<dbReference type="InterPro" id="IPR027843">
    <property type="entry name" value="DUF4440"/>
</dbReference>
<dbReference type="Gene3D" id="3.10.450.50">
    <property type="match status" value="1"/>
</dbReference>